<reference evidence="3 4" key="1">
    <citation type="journal article" date="2014" name="Nature">
        <title>An environmental bacterial taxon with a large and distinct metabolic repertoire.</title>
        <authorList>
            <person name="Wilson M.C."/>
            <person name="Mori T."/>
            <person name="Ruckert C."/>
            <person name="Uria A.R."/>
            <person name="Helf M.J."/>
            <person name="Takada K."/>
            <person name="Gernert C."/>
            <person name="Steffens U.A."/>
            <person name="Heycke N."/>
            <person name="Schmitt S."/>
            <person name="Rinke C."/>
            <person name="Helfrich E.J."/>
            <person name="Brachmann A.O."/>
            <person name="Gurgui C."/>
            <person name="Wakimoto T."/>
            <person name="Kracht M."/>
            <person name="Crusemann M."/>
            <person name="Hentschel U."/>
            <person name="Abe I."/>
            <person name="Matsunaga S."/>
            <person name="Kalinowski J."/>
            <person name="Takeyama H."/>
            <person name="Piel J."/>
        </authorList>
    </citation>
    <scope>NUCLEOTIDE SEQUENCE [LARGE SCALE GENOMIC DNA]</scope>
    <source>
        <strain evidence="4">TSY2</strain>
    </source>
</reference>
<comment type="caution">
    <text evidence="3">The sequence shown here is derived from an EMBL/GenBank/DDBJ whole genome shotgun (WGS) entry which is preliminary data.</text>
</comment>
<dbReference type="GO" id="GO:0009088">
    <property type="term" value="P:threonine biosynthetic process"/>
    <property type="evidence" value="ECO:0007669"/>
    <property type="project" value="TreeGrafter"/>
</dbReference>
<name>W4LYX1_9BACT</name>
<dbReference type="Gene3D" id="1.20.1270.170">
    <property type="match status" value="1"/>
</dbReference>
<dbReference type="HOGENOM" id="CLU_044821_2_0_7"/>
<dbReference type="Proteomes" id="UP000019140">
    <property type="component" value="Unassembled WGS sequence"/>
</dbReference>
<dbReference type="AlphaFoldDB" id="W4LYX1"/>
<dbReference type="InterPro" id="IPR011009">
    <property type="entry name" value="Kinase-like_dom_sf"/>
</dbReference>
<dbReference type="InterPro" id="IPR050249">
    <property type="entry name" value="Pseudomonas-type_ThrB"/>
</dbReference>
<dbReference type="Gene3D" id="3.30.200.70">
    <property type="match status" value="1"/>
</dbReference>
<protein>
    <recommendedName>
        <fullName evidence="2">Aminoglycoside phosphotransferase domain-containing protein</fullName>
    </recommendedName>
</protein>
<dbReference type="PANTHER" id="PTHR21064">
    <property type="entry name" value="AMINOGLYCOSIDE PHOSPHOTRANSFERASE DOMAIN-CONTAINING PROTEIN-RELATED"/>
    <property type="match status" value="1"/>
</dbReference>
<dbReference type="GO" id="GO:0004413">
    <property type="term" value="F:homoserine kinase activity"/>
    <property type="evidence" value="ECO:0007669"/>
    <property type="project" value="TreeGrafter"/>
</dbReference>
<evidence type="ECO:0000313" key="4">
    <source>
        <dbReference type="Proteomes" id="UP000019140"/>
    </source>
</evidence>
<evidence type="ECO:0000259" key="2">
    <source>
        <dbReference type="Pfam" id="PF01636"/>
    </source>
</evidence>
<accession>W4LYX1</accession>
<dbReference type="Gene3D" id="1.10.510.10">
    <property type="entry name" value="Transferase(Phosphotransferase) domain 1"/>
    <property type="match status" value="1"/>
</dbReference>
<comment type="similarity">
    <text evidence="1">Belongs to the pseudomonas-type ThrB family.</text>
</comment>
<dbReference type="Pfam" id="PF01636">
    <property type="entry name" value="APH"/>
    <property type="match status" value="1"/>
</dbReference>
<dbReference type="InterPro" id="IPR002575">
    <property type="entry name" value="Aminoglycoside_PTrfase"/>
</dbReference>
<dbReference type="EMBL" id="AZHX01001460">
    <property type="protein sequence ID" value="ETX03135.1"/>
    <property type="molecule type" value="Genomic_DNA"/>
</dbReference>
<organism evidence="3 4">
    <name type="scientific">Candidatus Entotheonella gemina</name>
    <dbReference type="NCBI Taxonomy" id="1429439"/>
    <lineage>
        <taxon>Bacteria</taxon>
        <taxon>Pseudomonadati</taxon>
        <taxon>Nitrospinota/Tectimicrobiota group</taxon>
        <taxon>Candidatus Tectimicrobiota</taxon>
        <taxon>Candidatus Entotheonellia</taxon>
        <taxon>Candidatus Entotheonellales</taxon>
        <taxon>Candidatus Entotheonellaceae</taxon>
        <taxon>Candidatus Entotheonella</taxon>
    </lineage>
</organism>
<gene>
    <name evidence="3" type="ORF">ETSY2_34095</name>
</gene>
<dbReference type="SUPFAM" id="SSF56112">
    <property type="entry name" value="Protein kinase-like (PK-like)"/>
    <property type="match status" value="1"/>
</dbReference>
<evidence type="ECO:0000313" key="3">
    <source>
        <dbReference type="EMBL" id="ETX03135.1"/>
    </source>
</evidence>
<proteinExistence type="inferred from homology"/>
<keyword evidence="4" id="KW-1185">Reference proteome</keyword>
<sequence>MAPVDGPAYQAMRAVAETALCEWAIDAAAVELISVSENVVFKVSMPDGEALVLRIHRPGYHTLEELMSEQHWTAALLEAGVSVPVPRFTPDGRGYVSVPVPETSEQRHVGLVEWVDGETVHSILENDPDTAALVFRFEQLGQMAARIHNAAVAWPVPDNFQRHAFDANGLMGNAPFWGPFWVLLQLSTAQRDVILKARAAIYRILSDYGKDHGTYSLIHADLHPRNVLINGDQLHVIDFDDAGYGWHQYELAVALFAYQDHPHIDTIHDALIRGYRSARAFDDDAVALIPIFILIRALVLLGWIHERPELDHSGFLPDLIDFACTRAGELGLV</sequence>
<evidence type="ECO:0000256" key="1">
    <source>
        <dbReference type="ARBA" id="ARBA00038240"/>
    </source>
</evidence>
<dbReference type="PANTHER" id="PTHR21064:SF6">
    <property type="entry name" value="AMINOGLYCOSIDE PHOSPHOTRANSFERASE DOMAIN-CONTAINING PROTEIN"/>
    <property type="match status" value="1"/>
</dbReference>
<feature type="domain" description="Aminoglycoside phosphotransferase" evidence="2">
    <location>
        <begin position="36"/>
        <end position="280"/>
    </location>
</feature>